<organism evidence="1 2">
    <name type="scientific">Bacillus albus</name>
    <dbReference type="NCBI Taxonomy" id="2026189"/>
    <lineage>
        <taxon>Bacteria</taxon>
        <taxon>Bacillati</taxon>
        <taxon>Bacillota</taxon>
        <taxon>Bacilli</taxon>
        <taxon>Bacillales</taxon>
        <taxon>Bacillaceae</taxon>
        <taxon>Bacillus</taxon>
        <taxon>Bacillus cereus group</taxon>
    </lineage>
</organism>
<dbReference type="EMBL" id="MAOE01000130">
    <property type="protein sequence ID" value="OJD56847.1"/>
    <property type="molecule type" value="Genomic_DNA"/>
</dbReference>
<comment type="caution">
    <text evidence="1">The sequence shown here is derived from an EMBL/GenBank/DDBJ whole genome shotgun (WGS) entry which is preliminary data.</text>
</comment>
<reference evidence="1 2" key="1">
    <citation type="submission" date="2016-06" db="EMBL/GenBank/DDBJ databases">
        <title>First insights into the genetic diversity and population structure of in the Bacillus cereus group bacteria from diverse marine environments.</title>
        <authorList>
            <person name="Liu Y."/>
            <person name="Lai Q."/>
            <person name="Shao Z."/>
        </authorList>
    </citation>
    <scope>NUCLEOTIDE SEQUENCE [LARGE SCALE GENOMIC DNA]</scope>
    <source>
        <strain evidence="1 2">N35-10-2</strain>
    </source>
</reference>
<protein>
    <submittedName>
        <fullName evidence="1">Uncharacterized protein</fullName>
    </submittedName>
</protein>
<name>A0A1J9TY49_9BACI</name>
<dbReference type="RefSeq" id="WP_071759210.1">
    <property type="nucleotide sequence ID" value="NZ_CBCSIO010000005.1"/>
</dbReference>
<evidence type="ECO:0000313" key="1">
    <source>
        <dbReference type="EMBL" id="OJD56847.1"/>
    </source>
</evidence>
<accession>A0A1J9TY49</accession>
<dbReference type="Proteomes" id="UP000181873">
    <property type="component" value="Unassembled WGS sequence"/>
</dbReference>
<dbReference type="AlphaFoldDB" id="A0A1J9TY49"/>
<evidence type="ECO:0000313" key="2">
    <source>
        <dbReference type="Proteomes" id="UP000181873"/>
    </source>
</evidence>
<proteinExistence type="predicted"/>
<gene>
    <name evidence="1" type="ORF">BAU25_20460</name>
</gene>
<sequence length="90" mass="9507">MVGFTVAQAGIEQENIKGFGIGSEATLVKYESAIKIPIPFMDKKLQIGGSASLGTLGESFEAGKSGFKFHVPFDPGVGLWGFGLEVNVKE</sequence>